<dbReference type="InParanoid" id="A0A7M7IVX4"/>
<dbReference type="Proteomes" id="UP000002358">
    <property type="component" value="Unassembled WGS sequence"/>
</dbReference>
<keyword evidence="3" id="KW-1185">Reference proteome</keyword>
<proteinExistence type="predicted"/>
<organism evidence="2 3">
    <name type="scientific">Nasonia vitripennis</name>
    <name type="common">Parasitic wasp</name>
    <dbReference type="NCBI Taxonomy" id="7425"/>
    <lineage>
        <taxon>Eukaryota</taxon>
        <taxon>Metazoa</taxon>
        <taxon>Ecdysozoa</taxon>
        <taxon>Arthropoda</taxon>
        <taxon>Hexapoda</taxon>
        <taxon>Insecta</taxon>
        <taxon>Pterygota</taxon>
        <taxon>Neoptera</taxon>
        <taxon>Endopterygota</taxon>
        <taxon>Hymenoptera</taxon>
        <taxon>Apocrita</taxon>
        <taxon>Proctotrupomorpha</taxon>
        <taxon>Chalcidoidea</taxon>
        <taxon>Pteromalidae</taxon>
        <taxon>Pteromalinae</taxon>
        <taxon>Nasonia</taxon>
    </lineage>
</organism>
<dbReference type="AlphaFoldDB" id="A0A7M7IVX4"/>
<dbReference type="RefSeq" id="XP_016843129.1">
    <property type="nucleotide sequence ID" value="XM_016987640.3"/>
</dbReference>
<reference evidence="2" key="1">
    <citation type="submission" date="2021-01" db="UniProtKB">
        <authorList>
            <consortium name="EnsemblMetazoa"/>
        </authorList>
    </citation>
    <scope>IDENTIFICATION</scope>
</reference>
<evidence type="ECO:0000256" key="1">
    <source>
        <dbReference type="SAM" id="SignalP"/>
    </source>
</evidence>
<dbReference type="KEGG" id="nvi:103315995"/>
<dbReference type="EnsemblMetazoa" id="XM_016987640">
    <property type="protein sequence ID" value="XP_016843129"/>
    <property type="gene ID" value="LOC103315995"/>
</dbReference>
<dbReference type="InterPro" id="IPR031734">
    <property type="entry name" value="MBF2"/>
</dbReference>
<name>A0A7M7IVX4_NASVI</name>
<evidence type="ECO:0000313" key="3">
    <source>
        <dbReference type="Proteomes" id="UP000002358"/>
    </source>
</evidence>
<feature type="chain" id="PRO_5029531167" evidence="1">
    <location>
        <begin position="25"/>
        <end position="121"/>
    </location>
</feature>
<dbReference type="PANTHER" id="PTHR37685:SF1">
    <property type="entry name" value="GEO11136P1-RELATED"/>
    <property type="match status" value="1"/>
</dbReference>
<dbReference type="PANTHER" id="PTHR37685">
    <property type="entry name" value="GEO11136P1-RELATED"/>
    <property type="match status" value="1"/>
</dbReference>
<evidence type="ECO:0000313" key="2">
    <source>
        <dbReference type="EnsemblMetazoa" id="XP_016843129"/>
    </source>
</evidence>
<dbReference type="OrthoDB" id="8192785at2759"/>
<dbReference type="GeneID" id="103315995"/>
<dbReference type="Pfam" id="PF15868">
    <property type="entry name" value="MBF2"/>
    <property type="match status" value="1"/>
</dbReference>
<sequence>MGQISIATFFTIAASALLAVGVSGIKSHDLVVGNRIHGDFLLDQKQVDKSAIPLWRSEQTVTIKGDGIAKITSIEIYDLKPEGHSATPSILKGGPGDSFVTVHFESERGHGIHFLVKVYAK</sequence>
<feature type="signal peptide" evidence="1">
    <location>
        <begin position="1"/>
        <end position="24"/>
    </location>
</feature>
<accession>A0A7M7IVX4</accession>
<keyword evidence="1" id="KW-0732">Signal</keyword>
<protein>
    <submittedName>
        <fullName evidence="2">Uncharacterized protein</fullName>
    </submittedName>
</protein>